<evidence type="ECO:0000313" key="3">
    <source>
        <dbReference type="Proteomes" id="UP000267606"/>
    </source>
</evidence>
<dbReference type="EMBL" id="UZAJ01010065">
    <property type="protein sequence ID" value="VDO56982.1"/>
    <property type="molecule type" value="Genomic_DNA"/>
</dbReference>
<keyword evidence="1" id="KW-1133">Transmembrane helix</keyword>
<reference evidence="4" key="1">
    <citation type="submission" date="2016-06" db="UniProtKB">
        <authorList>
            <consortium name="WormBaseParasite"/>
        </authorList>
    </citation>
    <scope>IDENTIFICATION</scope>
</reference>
<dbReference type="WBParaSite" id="OFLC_0000870501-mRNA-1">
    <property type="protein sequence ID" value="OFLC_0000870501-mRNA-1"/>
    <property type="gene ID" value="OFLC_0000870501"/>
</dbReference>
<evidence type="ECO:0000256" key="1">
    <source>
        <dbReference type="SAM" id="Phobius"/>
    </source>
</evidence>
<reference evidence="2 3" key="2">
    <citation type="submission" date="2018-11" db="EMBL/GenBank/DDBJ databases">
        <authorList>
            <consortium name="Pathogen Informatics"/>
        </authorList>
    </citation>
    <scope>NUCLEOTIDE SEQUENCE [LARGE SCALE GENOMIC DNA]</scope>
</reference>
<protein>
    <submittedName>
        <fullName evidence="4">SURF1-like protein</fullName>
    </submittedName>
</protein>
<organism evidence="4">
    <name type="scientific">Onchocerca flexuosa</name>
    <dbReference type="NCBI Taxonomy" id="387005"/>
    <lineage>
        <taxon>Eukaryota</taxon>
        <taxon>Metazoa</taxon>
        <taxon>Ecdysozoa</taxon>
        <taxon>Nematoda</taxon>
        <taxon>Chromadorea</taxon>
        <taxon>Rhabditida</taxon>
        <taxon>Spirurina</taxon>
        <taxon>Spiruromorpha</taxon>
        <taxon>Filarioidea</taxon>
        <taxon>Onchocercidae</taxon>
        <taxon>Onchocerca</taxon>
    </lineage>
</organism>
<evidence type="ECO:0000313" key="4">
    <source>
        <dbReference type="WBParaSite" id="OFLC_0000870501-mRNA-1"/>
    </source>
</evidence>
<evidence type="ECO:0000313" key="2">
    <source>
        <dbReference type="EMBL" id="VDO56982.1"/>
    </source>
</evidence>
<dbReference type="STRING" id="387005.A0A183HMJ4"/>
<keyword evidence="1" id="KW-0812">Transmembrane</keyword>
<keyword evidence="3" id="KW-1185">Reference proteome</keyword>
<accession>A0A183HMJ4</accession>
<keyword evidence="1" id="KW-0472">Membrane</keyword>
<proteinExistence type="predicted"/>
<dbReference type="Proteomes" id="UP000267606">
    <property type="component" value="Unassembled WGS sequence"/>
</dbReference>
<name>A0A183HMJ4_9BILA</name>
<gene>
    <name evidence="2" type="ORF">OFLC_LOCUS8706</name>
</gene>
<feature type="transmembrane region" description="Helical" evidence="1">
    <location>
        <begin position="58"/>
        <end position="77"/>
    </location>
</feature>
<dbReference type="AlphaFoldDB" id="A0A183HMJ4"/>
<sequence length="140" mass="16149">MWFRCIISCRRLKCEHVAGSIFHPKIAVTQYHLQNDSSKISLQSSLILSENLENNTKGWILLGCFGVLTLTGGVSLLKHLLRIGHADARSNLKIEKRDDLPSYRMEEVRKHGKNAETIWVTYQGVCPFSLIYFNFHFNFH</sequence>